<dbReference type="Proteomes" id="UP001596152">
    <property type="component" value="Unassembled WGS sequence"/>
</dbReference>
<proteinExistence type="predicted"/>
<feature type="signal peptide" evidence="1">
    <location>
        <begin position="1"/>
        <end position="33"/>
    </location>
</feature>
<keyword evidence="1" id="KW-0732">Signal</keyword>
<name>A0ABW0FU18_9CAUL</name>
<protein>
    <submittedName>
        <fullName evidence="2">Uncharacterized protein</fullName>
    </submittedName>
</protein>
<feature type="chain" id="PRO_5047421601" evidence="1">
    <location>
        <begin position="34"/>
        <end position="146"/>
    </location>
</feature>
<sequence>MTNRFKTCVRRLSAGLLMSSAIALVMFGQPARAMEQQREYQAFFGSRYNYCDAKLVGALYGQDVEGGKVIIGQKILNGIGDNVPVVLRESRVQGAVCEWEDTGLSYADAQTLAETWGFSDPYQAKLRAADLFTNGREQQVRNGLGQ</sequence>
<organism evidence="2 3">
    <name type="scientific">Brevundimonas staleyi</name>
    <dbReference type="NCBI Taxonomy" id="74326"/>
    <lineage>
        <taxon>Bacteria</taxon>
        <taxon>Pseudomonadati</taxon>
        <taxon>Pseudomonadota</taxon>
        <taxon>Alphaproteobacteria</taxon>
        <taxon>Caulobacterales</taxon>
        <taxon>Caulobacteraceae</taxon>
        <taxon>Brevundimonas</taxon>
    </lineage>
</organism>
<keyword evidence="3" id="KW-1185">Reference proteome</keyword>
<dbReference type="EMBL" id="JBHSLF010000042">
    <property type="protein sequence ID" value="MFC5345220.1"/>
    <property type="molecule type" value="Genomic_DNA"/>
</dbReference>
<reference evidence="3" key="1">
    <citation type="journal article" date="2019" name="Int. J. Syst. Evol. Microbiol.">
        <title>The Global Catalogue of Microorganisms (GCM) 10K type strain sequencing project: providing services to taxonomists for standard genome sequencing and annotation.</title>
        <authorList>
            <consortium name="The Broad Institute Genomics Platform"/>
            <consortium name="The Broad Institute Genome Sequencing Center for Infectious Disease"/>
            <person name="Wu L."/>
            <person name="Ma J."/>
        </authorList>
    </citation>
    <scope>NUCLEOTIDE SEQUENCE [LARGE SCALE GENOMIC DNA]</scope>
    <source>
        <strain evidence="3">JCM 12125</strain>
    </source>
</reference>
<comment type="caution">
    <text evidence="2">The sequence shown here is derived from an EMBL/GenBank/DDBJ whole genome shotgun (WGS) entry which is preliminary data.</text>
</comment>
<evidence type="ECO:0000313" key="2">
    <source>
        <dbReference type="EMBL" id="MFC5345220.1"/>
    </source>
</evidence>
<dbReference type="RefSeq" id="WP_374036857.1">
    <property type="nucleotide sequence ID" value="NZ_CP169082.1"/>
</dbReference>
<accession>A0ABW0FU18</accession>
<evidence type="ECO:0000256" key="1">
    <source>
        <dbReference type="SAM" id="SignalP"/>
    </source>
</evidence>
<gene>
    <name evidence="2" type="ORF">ACFPIE_14975</name>
</gene>
<evidence type="ECO:0000313" key="3">
    <source>
        <dbReference type="Proteomes" id="UP001596152"/>
    </source>
</evidence>